<protein>
    <submittedName>
        <fullName evidence="2">Aste57867_20236 protein</fullName>
    </submittedName>
</protein>
<dbReference type="AlphaFoldDB" id="A0A485LGH2"/>
<evidence type="ECO:0000313" key="1">
    <source>
        <dbReference type="EMBL" id="KAF0688118.1"/>
    </source>
</evidence>
<gene>
    <name evidence="2" type="primary">Aste57867_20236</name>
    <name evidence="1" type="ORF">As57867_020170</name>
    <name evidence="2" type="ORF">ASTE57867_20236</name>
</gene>
<accession>A0A485LGH2</accession>
<dbReference type="Proteomes" id="UP000332933">
    <property type="component" value="Unassembled WGS sequence"/>
</dbReference>
<sequence>MFMVWSRHHIRARAAVDALLVWGVVALLTIGQMDLQVVCTSGVVAIGQLARFYCFIGSWPSSPFATEVVVPDSVLLSAGAKYLFKWPRSWRRYGTWYLDPASALLNGLVTAKWGRTIYAMDINVWRVLTIHLDANGVDDAIAFPLTN</sequence>
<proteinExistence type="predicted"/>
<keyword evidence="3" id="KW-1185">Reference proteome</keyword>
<name>A0A485LGH2_9STRA</name>
<evidence type="ECO:0000313" key="2">
    <source>
        <dbReference type="EMBL" id="VFT96927.1"/>
    </source>
</evidence>
<reference evidence="1" key="2">
    <citation type="submission" date="2019-06" db="EMBL/GenBank/DDBJ databases">
        <title>Genomics analysis of Aphanomyces spp. identifies a new class of oomycete effector associated with host adaptation.</title>
        <authorList>
            <person name="Gaulin E."/>
        </authorList>
    </citation>
    <scope>NUCLEOTIDE SEQUENCE</scope>
    <source>
        <strain evidence="1">CBS 578.67</strain>
    </source>
</reference>
<dbReference type="EMBL" id="CAADRA010006785">
    <property type="protein sequence ID" value="VFT96927.1"/>
    <property type="molecule type" value="Genomic_DNA"/>
</dbReference>
<organism evidence="2 3">
    <name type="scientific">Aphanomyces stellatus</name>
    <dbReference type="NCBI Taxonomy" id="120398"/>
    <lineage>
        <taxon>Eukaryota</taxon>
        <taxon>Sar</taxon>
        <taxon>Stramenopiles</taxon>
        <taxon>Oomycota</taxon>
        <taxon>Saprolegniomycetes</taxon>
        <taxon>Saprolegniales</taxon>
        <taxon>Verrucalvaceae</taxon>
        <taxon>Aphanomyces</taxon>
    </lineage>
</organism>
<evidence type="ECO:0000313" key="3">
    <source>
        <dbReference type="Proteomes" id="UP000332933"/>
    </source>
</evidence>
<dbReference type="EMBL" id="VJMH01006762">
    <property type="protein sequence ID" value="KAF0688118.1"/>
    <property type="molecule type" value="Genomic_DNA"/>
</dbReference>
<dbReference type="OrthoDB" id="10528034at2759"/>
<reference evidence="2 3" key="1">
    <citation type="submission" date="2019-03" db="EMBL/GenBank/DDBJ databases">
        <authorList>
            <person name="Gaulin E."/>
            <person name="Dumas B."/>
        </authorList>
    </citation>
    <scope>NUCLEOTIDE SEQUENCE [LARGE SCALE GENOMIC DNA]</scope>
    <source>
        <strain evidence="2">CBS 568.67</strain>
    </source>
</reference>